<dbReference type="PANTHER" id="PTHR11010:SF117">
    <property type="entry name" value="SERINE PROTEASE 16"/>
    <property type="match status" value="1"/>
</dbReference>
<dbReference type="GeneID" id="103512024"/>
<dbReference type="GO" id="GO:0006508">
    <property type="term" value="P:proteolysis"/>
    <property type="evidence" value="ECO:0007669"/>
    <property type="project" value="UniProtKB-KW"/>
</dbReference>
<keyword evidence="3 6" id="KW-0732">Signal</keyword>
<keyword evidence="4" id="KW-0378">Hydrolase</keyword>
<dbReference type="AlphaFoldDB" id="A0A1S3D610"/>
<dbReference type="GO" id="GO:0070008">
    <property type="term" value="F:serine-type exopeptidase activity"/>
    <property type="evidence" value="ECO:0007669"/>
    <property type="project" value="InterPro"/>
</dbReference>
<sequence>MIMSATNFVSIIFVSAFLALCDARLNRLLFQKHGTLGEPSGVMFEKLPSDQWFEQKLDHFNIEEPRTWKQRYFVNSTWYKHGGPIFLMIGGEGEASAKWMVEGTWLDYAHNHNALAVQVEHRFYGKSHPLSDLSVESLQYLSAEQALADLAYFITSMNTLYSLPAHTKWIAFGGSYPGALAAWLRYKYPHLVHGAMSASGPLRAVVDFPEYFGVVADALATVSTECVKAVQTATHTISKMLKSPSDAKYLTEQFKLCTPLDINNAKDVSSFVESLADNIAGVVQYNKDNRESSNHITIDDLCALLMDKKQDPVARYAAVNDLILSKEKKKNPCVDYKYEKMIEDMKNTSWDSEMANGGKE</sequence>
<feature type="signal peptide" evidence="6">
    <location>
        <begin position="1"/>
        <end position="23"/>
    </location>
</feature>
<keyword evidence="2 8" id="KW-0645">Protease</keyword>
<dbReference type="Proteomes" id="UP000079169">
    <property type="component" value="Unplaced"/>
</dbReference>
<dbReference type="PaxDb" id="121845-A0A1S3D610"/>
<dbReference type="InterPro" id="IPR008758">
    <property type="entry name" value="Peptidase_S28"/>
</dbReference>
<dbReference type="SUPFAM" id="SSF53474">
    <property type="entry name" value="alpha/beta-Hydrolases"/>
    <property type="match status" value="1"/>
</dbReference>
<evidence type="ECO:0000256" key="3">
    <source>
        <dbReference type="ARBA" id="ARBA00022729"/>
    </source>
</evidence>
<dbReference type="OMA" id="GHHWDSY"/>
<evidence type="ECO:0000256" key="6">
    <source>
        <dbReference type="SAM" id="SignalP"/>
    </source>
</evidence>
<keyword evidence="7" id="KW-1185">Reference proteome</keyword>
<evidence type="ECO:0000256" key="1">
    <source>
        <dbReference type="ARBA" id="ARBA00011079"/>
    </source>
</evidence>
<dbReference type="Gene3D" id="3.40.50.1820">
    <property type="entry name" value="alpha/beta hydrolase"/>
    <property type="match status" value="1"/>
</dbReference>
<dbReference type="PANTHER" id="PTHR11010">
    <property type="entry name" value="PROTEASE S28 PRO-X CARBOXYPEPTIDASE-RELATED"/>
    <property type="match status" value="1"/>
</dbReference>
<dbReference type="GO" id="GO:0008239">
    <property type="term" value="F:dipeptidyl-peptidase activity"/>
    <property type="evidence" value="ECO:0007669"/>
    <property type="project" value="TreeGrafter"/>
</dbReference>
<proteinExistence type="inferred from homology"/>
<dbReference type="KEGG" id="dci:103512024"/>
<dbReference type="RefSeq" id="XP_008475000.1">
    <property type="nucleotide sequence ID" value="XM_008476778.3"/>
</dbReference>
<evidence type="ECO:0000256" key="2">
    <source>
        <dbReference type="ARBA" id="ARBA00022670"/>
    </source>
</evidence>
<organism evidence="7 8">
    <name type="scientific">Diaphorina citri</name>
    <name type="common">Asian citrus psyllid</name>
    <dbReference type="NCBI Taxonomy" id="121845"/>
    <lineage>
        <taxon>Eukaryota</taxon>
        <taxon>Metazoa</taxon>
        <taxon>Ecdysozoa</taxon>
        <taxon>Arthropoda</taxon>
        <taxon>Hexapoda</taxon>
        <taxon>Insecta</taxon>
        <taxon>Pterygota</taxon>
        <taxon>Neoptera</taxon>
        <taxon>Paraneoptera</taxon>
        <taxon>Hemiptera</taxon>
        <taxon>Sternorrhyncha</taxon>
        <taxon>Psylloidea</taxon>
        <taxon>Psyllidae</taxon>
        <taxon>Diaphorininae</taxon>
        <taxon>Diaphorina</taxon>
    </lineage>
</organism>
<accession>A0A1S3D610</accession>
<evidence type="ECO:0000256" key="4">
    <source>
        <dbReference type="ARBA" id="ARBA00022801"/>
    </source>
</evidence>
<protein>
    <submittedName>
        <fullName evidence="8">Serine protease K12H4.7</fullName>
    </submittedName>
</protein>
<dbReference type="InterPro" id="IPR029058">
    <property type="entry name" value="AB_hydrolase_fold"/>
</dbReference>
<evidence type="ECO:0000313" key="8">
    <source>
        <dbReference type="RefSeq" id="XP_008475000.1"/>
    </source>
</evidence>
<feature type="chain" id="PRO_5010291636" evidence="6">
    <location>
        <begin position="24"/>
        <end position="360"/>
    </location>
</feature>
<reference evidence="8" key="1">
    <citation type="submission" date="2025-08" db="UniProtKB">
        <authorList>
            <consortium name="RefSeq"/>
        </authorList>
    </citation>
    <scope>IDENTIFICATION</scope>
</reference>
<comment type="similarity">
    <text evidence="1">Belongs to the peptidase S28 family.</text>
</comment>
<evidence type="ECO:0000256" key="5">
    <source>
        <dbReference type="ARBA" id="ARBA00023180"/>
    </source>
</evidence>
<name>A0A1S3D610_DIACI</name>
<gene>
    <name evidence="8" type="primary">LOC103512024</name>
</gene>
<dbReference type="Pfam" id="PF05577">
    <property type="entry name" value="Peptidase_S28"/>
    <property type="match status" value="1"/>
</dbReference>
<evidence type="ECO:0000313" key="7">
    <source>
        <dbReference type="Proteomes" id="UP000079169"/>
    </source>
</evidence>
<keyword evidence="5" id="KW-0325">Glycoprotein</keyword>